<gene>
    <name evidence="6" type="ORF">DFQ01_12434</name>
</gene>
<evidence type="ECO:0000256" key="4">
    <source>
        <dbReference type="ARBA" id="ARBA00023163"/>
    </source>
</evidence>
<evidence type="ECO:0000256" key="2">
    <source>
        <dbReference type="ARBA" id="ARBA00023125"/>
    </source>
</evidence>
<sequence>MYYKVKEVAQLAGVSVRTLHHYDEIGLLKPSEIGDNGYRLYSEQDLERLQQVLFFKEMELPLQEVRLILDDPAYDRQRMLRIHKELLLKKKRRLEHIIQSVERTLQSIEGGYSMSKQDMFEPFDMKGIEEHQRKYGKEAEQRWGSTDAYKESARRTAEYTEEDWRQIKAFNDEVYRGLIERMPFGPADEEVQRIIAEHRQHITDNFYNCSTEIYRGLGEMYVGDPRFTANIDKYKEGLAAFMRDAMLLHCDRVEAENE</sequence>
<dbReference type="InterPro" id="IPR047057">
    <property type="entry name" value="MerR_fam"/>
</dbReference>
<organism evidence="6 7">
    <name type="scientific">Paenibacillus cellulosilyticus</name>
    <dbReference type="NCBI Taxonomy" id="375489"/>
    <lineage>
        <taxon>Bacteria</taxon>
        <taxon>Bacillati</taxon>
        <taxon>Bacillota</taxon>
        <taxon>Bacilli</taxon>
        <taxon>Bacillales</taxon>
        <taxon>Paenibacillaceae</taxon>
        <taxon>Paenibacillus</taxon>
    </lineage>
</organism>
<dbReference type="SUPFAM" id="SSF89082">
    <property type="entry name" value="Antibiotic binding domain of TipA-like multidrug resistance regulators"/>
    <property type="match status" value="1"/>
</dbReference>
<dbReference type="InterPro" id="IPR036244">
    <property type="entry name" value="TipA-like_antibiotic-bd"/>
</dbReference>
<dbReference type="GO" id="GO:0003677">
    <property type="term" value="F:DNA binding"/>
    <property type="evidence" value="ECO:0007669"/>
    <property type="project" value="UniProtKB-KW"/>
</dbReference>
<dbReference type="InterPro" id="IPR009061">
    <property type="entry name" value="DNA-bd_dom_put_sf"/>
</dbReference>
<dbReference type="PROSITE" id="PS50937">
    <property type="entry name" value="HTH_MERR_2"/>
    <property type="match status" value="1"/>
</dbReference>
<dbReference type="EMBL" id="QGTQ01000024">
    <property type="protein sequence ID" value="PWV95861.1"/>
    <property type="molecule type" value="Genomic_DNA"/>
</dbReference>
<evidence type="ECO:0000259" key="5">
    <source>
        <dbReference type="PROSITE" id="PS50937"/>
    </source>
</evidence>
<reference evidence="6 7" key="1">
    <citation type="submission" date="2018-05" db="EMBL/GenBank/DDBJ databases">
        <title>Genomic Encyclopedia of Type Strains, Phase III (KMG-III): the genomes of soil and plant-associated and newly described type strains.</title>
        <authorList>
            <person name="Whitman W."/>
        </authorList>
    </citation>
    <scope>NUCLEOTIDE SEQUENCE [LARGE SCALE GENOMIC DNA]</scope>
    <source>
        <strain evidence="6 7">CECT 5696</strain>
    </source>
</reference>
<name>A0A2V2YP38_9BACL</name>
<keyword evidence="1" id="KW-0805">Transcription regulation</keyword>
<evidence type="ECO:0000256" key="1">
    <source>
        <dbReference type="ARBA" id="ARBA00023015"/>
    </source>
</evidence>
<dbReference type="PRINTS" id="PR00040">
    <property type="entry name" value="HTHMERR"/>
</dbReference>
<dbReference type="Pfam" id="PF13411">
    <property type="entry name" value="MerR_1"/>
    <property type="match status" value="1"/>
</dbReference>
<keyword evidence="4" id="KW-0804">Transcription</keyword>
<dbReference type="SUPFAM" id="SSF46955">
    <property type="entry name" value="Putative DNA-binding domain"/>
    <property type="match status" value="1"/>
</dbReference>
<keyword evidence="7" id="KW-1185">Reference proteome</keyword>
<dbReference type="InterPro" id="IPR000551">
    <property type="entry name" value="MerR-type_HTH_dom"/>
</dbReference>
<accession>A0A2V2YP38</accession>
<dbReference type="GO" id="GO:0003700">
    <property type="term" value="F:DNA-binding transcription factor activity"/>
    <property type="evidence" value="ECO:0007669"/>
    <property type="project" value="InterPro"/>
</dbReference>
<dbReference type="Gene3D" id="1.10.490.50">
    <property type="entry name" value="Antibiotic binding domain of TipA-like multidrug resistance regulators"/>
    <property type="match status" value="1"/>
</dbReference>
<keyword evidence="2 6" id="KW-0238">DNA-binding</keyword>
<protein>
    <submittedName>
        <fullName evidence="6">DNA-binding transcriptional MerR regulator</fullName>
    </submittedName>
</protein>
<dbReference type="CDD" id="cd01106">
    <property type="entry name" value="HTH_TipAL-Mta"/>
    <property type="match status" value="1"/>
</dbReference>
<evidence type="ECO:0000313" key="7">
    <source>
        <dbReference type="Proteomes" id="UP000246635"/>
    </source>
</evidence>
<proteinExistence type="predicted"/>
<comment type="caution">
    <text evidence="6">The sequence shown here is derived from an EMBL/GenBank/DDBJ whole genome shotgun (WGS) entry which is preliminary data.</text>
</comment>
<evidence type="ECO:0000313" key="6">
    <source>
        <dbReference type="EMBL" id="PWV95861.1"/>
    </source>
</evidence>
<dbReference type="OrthoDB" id="9814833at2"/>
<dbReference type="Gene3D" id="1.10.1660.10">
    <property type="match status" value="1"/>
</dbReference>
<feature type="domain" description="HTH merR-type" evidence="5">
    <location>
        <begin position="2"/>
        <end position="71"/>
    </location>
</feature>
<dbReference type="SMART" id="SM00422">
    <property type="entry name" value="HTH_MERR"/>
    <property type="match status" value="1"/>
</dbReference>
<dbReference type="Proteomes" id="UP000246635">
    <property type="component" value="Unassembled WGS sequence"/>
</dbReference>
<dbReference type="AlphaFoldDB" id="A0A2V2YP38"/>
<evidence type="ECO:0000256" key="3">
    <source>
        <dbReference type="ARBA" id="ARBA00023159"/>
    </source>
</evidence>
<dbReference type="RefSeq" id="WP_110046215.1">
    <property type="nucleotide sequence ID" value="NZ_CP054613.1"/>
</dbReference>
<dbReference type="Pfam" id="PF07739">
    <property type="entry name" value="TipAS"/>
    <property type="match status" value="1"/>
</dbReference>
<keyword evidence="3" id="KW-0010">Activator</keyword>
<dbReference type="InterPro" id="IPR012925">
    <property type="entry name" value="TipAS_dom"/>
</dbReference>
<dbReference type="PANTHER" id="PTHR30204:SF90">
    <property type="entry name" value="HTH-TYPE TRANSCRIPTIONAL ACTIVATOR MTA"/>
    <property type="match status" value="1"/>
</dbReference>
<dbReference type="PANTHER" id="PTHR30204">
    <property type="entry name" value="REDOX-CYCLING DRUG-SENSING TRANSCRIPTIONAL ACTIVATOR SOXR"/>
    <property type="match status" value="1"/>
</dbReference>